<keyword evidence="2" id="KW-1185">Reference proteome</keyword>
<reference evidence="1 2" key="1">
    <citation type="submission" date="2024-04" db="EMBL/GenBank/DDBJ databases">
        <authorList>
            <person name="Rising A."/>
            <person name="Reimegard J."/>
            <person name="Sonavane S."/>
            <person name="Akerstrom W."/>
            <person name="Nylinder S."/>
            <person name="Hedman E."/>
            <person name="Kallberg Y."/>
        </authorList>
    </citation>
    <scope>NUCLEOTIDE SEQUENCE [LARGE SCALE GENOMIC DNA]</scope>
</reference>
<proteinExistence type="predicted"/>
<evidence type="ECO:0000313" key="2">
    <source>
        <dbReference type="Proteomes" id="UP001497382"/>
    </source>
</evidence>
<sequence>MTITEELHHHIPGGTAQNWVKTEILATPTNTQALCPIASGSCDDHHHLTWLRLAFEHESNNTQQQYCTLSICDRQLSHLALHHLSQESYFSSSQLMAPL</sequence>
<protein>
    <submittedName>
        <fullName evidence="1">Uncharacterized protein</fullName>
    </submittedName>
</protein>
<gene>
    <name evidence="1" type="ORF">LARSCL_LOCUS8379</name>
</gene>
<dbReference type="EMBL" id="CAXIEN010000089">
    <property type="protein sequence ID" value="CAL1275934.1"/>
    <property type="molecule type" value="Genomic_DNA"/>
</dbReference>
<evidence type="ECO:0000313" key="1">
    <source>
        <dbReference type="EMBL" id="CAL1275934.1"/>
    </source>
</evidence>
<dbReference type="Proteomes" id="UP001497382">
    <property type="component" value="Unassembled WGS sequence"/>
</dbReference>
<name>A0AAV1ZVP0_9ARAC</name>
<comment type="caution">
    <text evidence="1">The sequence shown here is derived from an EMBL/GenBank/DDBJ whole genome shotgun (WGS) entry which is preliminary data.</text>
</comment>
<dbReference type="AlphaFoldDB" id="A0AAV1ZVP0"/>
<organism evidence="1 2">
    <name type="scientific">Larinioides sclopetarius</name>
    <dbReference type="NCBI Taxonomy" id="280406"/>
    <lineage>
        <taxon>Eukaryota</taxon>
        <taxon>Metazoa</taxon>
        <taxon>Ecdysozoa</taxon>
        <taxon>Arthropoda</taxon>
        <taxon>Chelicerata</taxon>
        <taxon>Arachnida</taxon>
        <taxon>Araneae</taxon>
        <taxon>Araneomorphae</taxon>
        <taxon>Entelegynae</taxon>
        <taxon>Araneoidea</taxon>
        <taxon>Araneidae</taxon>
        <taxon>Larinioides</taxon>
    </lineage>
</organism>
<accession>A0AAV1ZVP0</accession>